<keyword evidence="12" id="KW-1185">Reference proteome</keyword>
<evidence type="ECO:0000313" key="12">
    <source>
        <dbReference type="Proteomes" id="UP000199379"/>
    </source>
</evidence>
<evidence type="ECO:0000259" key="8">
    <source>
        <dbReference type="Pfam" id="PF00924"/>
    </source>
</evidence>
<dbReference type="InterPro" id="IPR045275">
    <property type="entry name" value="MscS_archaea/bacteria_type"/>
</dbReference>
<evidence type="ECO:0000259" key="9">
    <source>
        <dbReference type="Pfam" id="PF21082"/>
    </source>
</evidence>
<keyword evidence="7" id="KW-0407">Ion channel</keyword>
<keyword evidence="7" id="KW-0813">Transport</keyword>
<dbReference type="RefSeq" id="WP_092370376.1">
    <property type="nucleotide sequence ID" value="NZ_FNYD01000012.1"/>
</dbReference>
<keyword evidence="5 7" id="KW-1133">Transmembrane helix</keyword>
<dbReference type="Pfam" id="PF21082">
    <property type="entry name" value="MS_channel_3rd"/>
    <property type="match status" value="1"/>
</dbReference>
<dbReference type="Gene3D" id="2.30.30.60">
    <property type="match status" value="1"/>
</dbReference>
<evidence type="ECO:0000256" key="5">
    <source>
        <dbReference type="ARBA" id="ARBA00022989"/>
    </source>
</evidence>
<dbReference type="InterPro" id="IPR010920">
    <property type="entry name" value="LSM_dom_sf"/>
</dbReference>
<evidence type="ECO:0000313" key="11">
    <source>
        <dbReference type="EMBL" id="SEK02928.1"/>
    </source>
</evidence>
<dbReference type="PANTHER" id="PTHR30221">
    <property type="entry name" value="SMALL-CONDUCTANCE MECHANOSENSITIVE CHANNEL"/>
    <property type="match status" value="1"/>
</dbReference>
<dbReference type="InterPro" id="IPR006685">
    <property type="entry name" value="MscS_channel_2nd"/>
</dbReference>
<dbReference type="OrthoDB" id="9814206at2"/>
<comment type="subunit">
    <text evidence="7">Homoheptamer.</text>
</comment>
<dbReference type="EMBL" id="FNYD01000012">
    <property type="protein sequence ID" value="SEK02928.1"/>
    <property type="molecule type" value="Genomic_DNA"/>
</dbReference>
<dbReference type="Gene3D" id="1.10.287.1260">
    <property type="match status" value="1"/>
</dbReference>
<dbReference type="InterPro" id="IPR049142">
    <property type="entry name" value="MS_channel_1st"/>
</dbReference>
<comment type="function">
    <text evidence="7">Mechanosensitive channel that participates in the regulation of osmotic pressure changes within the cell, opening in response to stretch forces in the membrane lipid bilayer, without the need for other proteins. Contributes to normal resistance to hypoosmotic shock. Forms an ion channel of 1.0 nanosiemens conductance with a slight preference for anions.</text>
</comment>
<evidence type="ECO:0000256" key="1">
    <source>
        <dbReference type="ARBA" id="ARBA00004651"/>
    </source>
</evidence>
<feature type="transmembrane region" description="Helical" evidence="7">
    <location>
        <begin position="111"/>
        <end position="142"/>
    </location>
</feature>
<feature type="domain" description="Mechanosensitive ion channel transmembrane helices 2/3" evidence="10">
    <location>
        <begin position="86"/>
        <end position="127"/>
    </location>
</feature>
<sequence>MEELDKITDTAGGWIDQLLTTEIYNGKALGDLLTFEALLGLAGNVLAAAAIILLGFIVAGFIGRRIRALSDRHKRLDQTLFTFLSNIARYTVLAFTALFVLNTFGVQTTSIVAVIGAAGLAIGLALQGTLSNVAAGVMIILFRPLKIGDFVAVNGVMGTVKDITLNYTEMANLGNVKVIVPNSEVWGNTIENYSEYPTRRAEWEFGVGYGANLAEAERVIRETIMADERSHTDPEPFIQVNNLNDSSVDFLVRVWCSAEDYFQYQADMKRQVKEALDAAGVPIPFPTRTLVHDTPAVRLVSDGEGSVAAE</sequence>
<dbReference type="InterPro" id="IPR011014">
    <property type="entry name" value="MscS_channel_TM-2"/>
</dbReference>
<evidence type="ECO:0000259" key="10">
    <source>
        <dbReference type="Pfam" id="PF21088"/>
    </source>
</evidence>
<gene>
    <name evidence="11" type="ORF">SAMN05444007_11242</name>
</gene>
<dbReference type="SUPFAM" id="SSF50182">
    <property type="entry name" value="Sm-like ribonucleoproteins"/>
    <property type="match status" value="1"/>
</dbReference>
<feature type="transmembrane region" description="Helical" evidence="7">
    <location>
        <begin position="37"/>
        <end position="62"/>
    </location>
</feature>
<dbReference type="InterPro" id="IPR011066">
    <property type="entry name" value="MscS_channel_C_sf"/>
</dbReference>
<dbReference type="Proteomes" id="UP000199379">
    <property type="component" value="Unassembled WGS sequence"/>
</dbReference>
<dbReference type="SUPFAM" id="SSF82689">
    <property type="entry name" value="Mechanosensitive channel protein MscS (YggB), C-terminal domain"/>
    <property type="match status" value="1"/>
</dbReference>
<feature type="domain" description="Mechanosensitive ion channel MscS" evidence="8">
    <location>
        <begin position="129"/>
        <end position="194"/>
    </location>
</feature>
<dbReference type="PANTHER" id="PTHR30221:SF1">
    <property type="entry name" value="SMALL-CONDUCTANCE MECHANOSENSITIVE CHANNEL"/>
    <property type="match status" value="1"/>
</dbReference>
<feature type="domain" description="Mechanosensitive ion channel MscS C-terminal" evidence="9">
    <location>
        <begin position="202"/>
        <end position="283"/>
    </location>
</feature>
<evidence type="ECO:0000256" key="7">
    <source>
        <dbReference type="RuleBase" id="RU369025"/>
    </source>
</evidence>
<evidence type="ECO:0000256" key="4">
    <source>
        <dbReference type="ARBA" id="ARBA00022692"/>
    </source>
</evidence>
<dbReference type="InterPro" id="IPR049278">
    <property type="entry name" value="MS_channel_C"/>
</dbReference>
<reference evidence="11 12" key="1">
    <citation type="submission" date="2016-10" db="EMBL/GenBank/DDBJ databases">
        <authorList>
            <person name="de Groot N.N."/>
        </authorList>
    </citation>
    <scope>NUCLEOTIDE SEQUENCE [LARGE SCALE GENOMIC DNA]</scope>
    <source>
        <strain evidence="11 12">DSM 29340</strain>
    </source>
</reference>
<dbReference type="STRING" id="1227549.SAMN05444007_11242"/>
<comment type="similarity">
    <text evidence="2 7">Belongs to the MscS (TC 1.A.23) family.</text>
</comment>
<protein>
    <recommendedName>
        <fullName evidence="7">Small-conductance mechanosensitive channel</fullName>
    </recommendedName>
</protein>
<dbReference type="Pfam" id="PF21088">
    <property type="entry name" value="MS_channel_1st"/>
    <property type="match status" value="1"/>
</dbReference>
<organism evidence="11 12">
    <name type="scientific">Cribrihabitans marinus</name>
    <dbReference type="NCBI Taxonomy" id="1227549"/>
    <lineage>
        <taxon>Bacteria</taxon>
        <taxon>Pseudomonadati</taxon>
        <taxon>Pseudomonadota</taxon>
        <taxon>Alphaproteobacteria</taxon>
        <taxon>Rhodobacterales</taxon>
        <taxon>Paracoccaceae</taxon>
        <taxon>Cribrihabitans</taxon>
    </lineage>
</organism>
<keyword evidence="7" id="KW-0997">Cell inner membrane</keyword>
<comment type="subcellular location">
    <subcellularLocation>
        <location evidence="7">Cell inner membrane</location>
        <topology evidence="7">Multi-pass membrane protein</topology>
    </subcellularLocation>
    <subcellularLocation>
        <location evidence="1">Cell membrane</location>
        <topology evidence="1">Multi-pass membrane protein</topology>
    </subcellularLocation>
</comment>
<dbReference type="AlphaFoldDB" id="A0A1H7DMX7"/>
<proteinExistence type="inferred from homology"/>
<dbReference type="Gene3D" id="3.30.70.100">
    <property type="match status" value="1"/>
</dbReference>
<comment type="caution">
    <text evidence="7">Lacks conserved residue(s) required for the propagation of feature annotation.</text>
</comment>
<keyword evidence="7" id="KW-0406">Ion transport</keyword>
<accession>A0A1H7DMX7</accession>
<keyword evidence="4 7" id="KW-0812">Transmembrane</keyword>
<dbReference type="InterPro" id="IPR023408">
    <property type="entry name" value="MscS_beta-dom_sf"/>
</dbReference>
<keyword evidence="3" id="KW-1003">Cell membrane</keyword>
<dbReference type="SUPFAM" id="SSF82861">
    <property type="entry name" value="Mechanosensitive channel protein MscS (YggB), transmembrane region"/>
    <property type="match status" value="1"/>
</dbReference>
<name>A0A1H7DMX7_9RHOB</name>
<evidence type="ECO:0000256" key="3">
    <source>
        <dbReference type="ARBA" id="ARBA00022475"/>
    </source>
</evidence>
<dbReference type="Pfam" id="PF00924">
    <property type="entry name" value="MS_channel_2nd"/>
    <property type="match status" value="1"/>
</dbReference>
<dbReference type="GO" id="GO:0005886">
    <property type="term" value="C:plasma membrane"/>
    <property type="evidence" value="ECO:0007669"/>
    <property type="project" value="UniProtKB-SubCell"/>
</dbReference>
<dbReference type="GO" id="GO:0008381">
    <property type="term" value="F:mechanosensitive monoatomic ion channel activity"/>
    <property type="evidence" value="ECO:0007669"/>
    <property type="project" value="InterPro"/>
</dbReference>
<feature type="transmembrane region" description="Helical" evidence="7">
    <location>
        <begin position="83"/>
        <end position="105"/>
    </location>
</feature>
<keyword evidence="6 7" id="KW-0472">Membrane</keyword>
<evidence type="ECO:0000256" key="2">
    <source>
        <dbReference type="ARBA" id="ARBA00008017"/>
    </source>
</evidence>
<evidence type="ECO:0000256" key="6">
    <source>
        <dbReference type="ARBA" id="ARBA00023136"/>
    </source>
</evidence>